<protein>
    <submittedName>
        <fullName evidence="2">Uncharacterized protein</fullName>
    </submittedName>
</protein>
<dbReference type="OrthoDB" id="2535636at2759"/>
<feature type="region of interest" description="Disordered" evidence="1">
    <location>
        <begin position="69"/>
        <end position="147"/>
    </location>
</feature>
<evidence type="ECO:0000256" key="1">
    <source>
        <dbReference type="SAM" id="MobiDB-lite"/>
    </source>
</evidence>
<comment type="caution">
    <text evidence="2">The sequence shown here is derived from an EMBL/GenBank/DDBJ whole genome shotgun (WGS) entry which is preliminary data.</text>
</comment>
<dbReference type="EMBL" id="LCTV02000003">
    <property type="protein sequence ID" value="PRQ76398.1"/>
    <property type="molecule type" value="Genomic_DNA"/>
</dbReference>
<dbReference type="Proteomes" id="UP000239560">
    <property type="component" value="Unassembled WGS sequence"/>
</dbReference>
<gene>
    <name evidence="2" type="ORF">AAT19DRAFT_13420</name>
</gene>
<sequence length="172" mass="18766">MLATPPIHAPLEQPVYPPPRASISNTPAPLHSASLGQPASRTPRANSHRHAKAAREALELVKRLADQVDVLTSGGEGSEGGQVHHREPRIARVGVPDDDERGPHLSRPSAGRTGRERRASARYRTSGAGSTERNGRRARRQPLEPFPKVLALRRLDWPAPVYRTCESRAAGR</sequence>
<name>A0A2T0AEH1_RHOTO</name>
<reference evidence="2 3" key="1">
    <citation type="journal article" date="2018" name="Elife">
        <title>Functional genomics of lipid metabolism in the oleaginous yeast Rhodosporidium toruloides.</title>
        <authorList>
            <person name="Coradetti S.T."/>
            <person name="Pinel D."/>
            <person name="Geiselman G."/>
            <person name="Ito M."/>
            <person name="Mondo S."/>
            <person name="Reilly M.C."/>
            <person name="Cheng Y.F."/>
            <person name="Bauer S."/>
            <person name="Grigoriev I."/>
            <person name="Gladden J.M."/>
            <person name="Simmons B.A."/>
            <person name="Brem R."/>
            <person name="Arkin A.P."/>
            <person name="Skerker J.M."/>
        </authorList>
    </citation>
    <scope>NUCLEOTIDE SEQUENCE [LARGE SCALE GENOMIC DNA]</scope>
    <source>
        <strain evidence="2 3">NBRC 0880</strain>
    </source>
</reference>
<feature type="compositionally biased region" description="Polar residues" evidence="1">
    <location>
        <begin position="34"/>
        <end position="45"/>
    </location>
</feature>
<dbReference type="AlphaFoldDB" id="A0A2T0AEH1"/>
<evidence type="ECO:0000313" key="3">
    <source>
        <dbReference type="Proteomes" id="UP000239560"/>
    </source>
</evidence>
<evidence type="ECO:0000313" key="2">
    <source>
        <dbReference type="EMBL" id="PRQ76398.1"/>
    </source>
</evidence>
<proteinExistence type="predicted"/>
<feature type="region of interest" description="Disordered" evidence="1">
    <location>
        <begin position="1"/>
        <end position="56"/>
    </location>
</feature>
<accession>A0A2T0AEH1</accession>
<organism evidence="2 3">
    <name type="scientific">Rhodotorula toruloides</name>
    <name type="common">Yeast</name>
    <name type="synonym">Rhodosporidium toruloides</name>
    <dbReference type="NCBI Taxonomy" id="5286"/>
    <lineage>
        <taxon>Eukaryota</taxon>
        <taxon>Fungi</taxon>
        <taxon>Dikarya</taxon>
        <taxon>Basidiomycota</taxon>
        <taxon>Pucciniomycotina</taxon>
        <taxon>Microbotryomycetes</taxon>
        <taxon>Sporidiobolales</taxon>
        <taxon>Sporidiobolaceae</taxon>
        <taxon>Rhodotorula</taxon>
    </lineage>
</organism>